<protein>
    <submittedName>
        <fullName evidence="1">Uncharacterized protein</fullName>
    </submittedName>
</protein>
<comment type="caution">
    <text evidence="1">The sequence shown here is derived from an EMBL/GenBank/DDBJ whole genome shotgun (WGS) entry which is preliminary data.</text>
</comment>
<evidence type="ECO:0000313" key="1">
    <source>
        <dbReference type="EMBL" id="MBD2315846.1"/>
    </source>
</evidence>
<evidence type="ECO:0000313" key="2">
    <source>
        <dbReference type="Proteomes" id="UP000618445"/>
    </source>
</evidence>
<proteinExistence type="predicted"/>
<keyword evidence="2" id="KW-1185">Reference proteome</keyword>
<gene>
    <name evidence="1" type="ORF">H6G05_03160</name>
</gene>
<dbReference type="RefSeq" id="WP_190576231.1">
    <property type="nucleotide sequence ID" value="NZ_CAWPQU010000023.1"/>
</dbReference>
<dbReference type="Proteomes" id="UP000618445">
    <property type="component" value="Unassembled WGS sequence"/>
</dbReference>
<reference evidence="1 2" key="1">
    <citation type="journal article" date="2020" name="ISME J.">
        <title>Comparative genomics reveals insights into cyanobacterial evolution and habitat adaptation.</title>
        <authorList>
            <person name="Chen M.Y."/>
            <person name="Teng W.K."/>
            <person name="Zhao L."/>
            <person name="Hu C.X."/>
            <person name="Zhou Y.K."/>
            <person name="Han B.P."/>
            <person name="Song L.R."/>
            <person name="Shu W.S."/>
        </authorList>
    </citation>
    <scope>NUCLEOTIDE SEQUENCE [LARGE SCALE GENOMIC DNA]</scope>
    <source>
        <strain evidence="1 2">FACHB-1050</strain>
    </source>
</reference>
<sequence length="502" mass="58359">MDVSFSPSIKTDLNRYEQLIVENEKLSSYFRSRLVETSRICRLHCPETEFNKKTIWDTATNVIAPIIFGFVHWVLIQAKQKGIQRLYFMARDGQILFKVAQTIISQWGYEIDCRYFYGSRQAFHFPAIESIGEQEFNWLIDNPGFLSIRIICERVNLKPELIADILSRYDFREDIWNKELNANEIMILTEVFQDPSVLEQILAMAKIFRDKAIGYFKQEGMGDKTPYATVDIGWSGKSQRSLSNLLAAGKIYPDTGLQGFFFGLLSTTQAFPKDQLMPYFLEVNDRSDRYFLCDPQILELFMAADHGSTVRYEKQDDRYVPILRSDSNESGIEWGLLVQHQAIVNFAEHLTKNLQPQECTSDYFKQITEDLLKVFIYNPSKAEAESFGTQPFSRHQSESKFYDLAPKYEFKDTLKILFSNYVHAFAWLPASIQRSNLLAKIALKYVYARQSSFAYSNYAWQELQKGHKDSSRRLAVKALKSSPIILLSRRFIHMSFLLLFTK</sequence>
<organism evidence="1 2">
    <name type="scientific">Phormidium tenue FACHB-1050</name>
    <dbReference type="NCBI Taxonomy" id="2692857"/>
    <lineage>
        <taxon>Bacteria</taxon>
        <taxon>Bacillati</taxon>
        <taxon>Cyanobacteriota</taxon>
        <taxon>Cyanophyceae</taxon>
        <taxon>Oscillatoriophycideae</taxon>
        <taxon>Oscillatoriales</taxon>
        <taxon>Oscillatoriaceae</taxon>
        <taxon>Phormidium</taxon>
    </lineage>
</organism>
<accession>A0ABR8C678</accession>
<name>A0ABR8C678_9CYAN</name>
<dbReference type="EMBL" id="JACJQY010000003">
    <property type="protein sequence ID" value="MBD2315846.1"/>
    <property type="molecule type" value="Genomic_DNA"/>
</dbReference>